<feature type="domain" description="PRISE-like Rossmann-fold" evidence="1">
    <location>
        <begin position="55"/>
        <end position="246"/>
    </location>
</feature>
<evidence type="ECO:0000313" key="2">
    <source>
        <dbReference type="EMBL" id="USW54696.1"/>
    </source>
</evidence>
<dbReference type="Gene3D" id="3.40.50.720">
    <property type="entry name" value="NAD(P)-binding Rossmann-like Domain"/>
    <property type="match status" value="1"/>
</dbReference>
<dbReference type="InterPro" id="IPR036291">
    <property type="entry name" value="NAD(P)-bd_dom_sf"/>
</dbReference>
<dbReference type="Proteomes" id="UP001056384">
    <property type="component" value="Chromosome 6"/>
</dbReference>
<evidence type="ECO:0000259" key="1">
    <source>
        <dbReference type="Pfam" id="PF22917"/>
    </source>
</evidence>
<proteinExistence type="predicted"/>
<protein>
    <submittedName>
        <fullName evidence="2">NAD(P)-binding domain superfamily</fullName>
    </submittedName>
</protein>
<reference evidence="2" key="1">
    <citation type="submission" date="2022-06" db="EMBL/GenBank/DDBJ databases">
        <title>Complete genome sequences of two strains of the flax pathogen Septoria linicola.</title>
        <authorList>
            <person name="Lapalu N."/>
            <person name="Simon A."/>
            <person name="Demenou B."/>
            <person name="Paumier D."/>
            <person name="Guillot M.-P."/>
            <person name="Gout L."/>
            <person name="Valade R."/>
        </authorList>
    </citation>
    <scope>NUCLEOTIDE SEQUENCE</scope>
    <source>
        <strain evidence="2">SE15195</strain>
    </source>
</reference>
<keyword evidence="3" id="KW-1185">Reference proteome</keyword>
<dbReference type="PANTHER" id="PTHR32487">
    <property type="entry name" value="3-OXO-DELTA(4,5)-STEROID 5-BETA-REDUCTASE"/>
    <property type="match status" value="1"/>
</dbReference>
<dbReference type="AlphaFoldDB" id="A0A9Q9AZQ3"/>
<dbReference type="PANTHER" id="PTHR32487:SF29">
    <property type="entry name" value="NAD-DEPENDENT EPIMERASE_DEHYDRATASE DOMAIN-CONTAINING PROTEIN"/>
    <property type="match status" value="1"/>
</dbReference>
<organism evidence="2 3">
    <name type="scientific">Septoria linicola</name>
    <dbReference type="NCBI Taxonomy" id="215465"/>
    <lineage>
        <taxon>Eukaryota</taxon>
        <taxon>Fungi</taxon>
        <taxon>Dikarya</taxon>
        <taxon>Ascomycota</taxon>
        <taxon>Pezizomycotina</taxon>
        <taxon>Dothideomycetes</taxon>
        <taxon>Dothideomycetidae</taxon>
        <taxon>Mycosphaerellales</taxon>
        <taxon>Mycosphaerellaceae</taxon>
        <taxon>Septoria</taxon>
    </lineage>
</organism>
<name>A0A9Q9AZQ3_9PEZI</name>
<gene>
    <name evidence="2" type="ORF">Slin15195_G080150</name>
</gene>
<dbReference type="EMBL" id="CP099423">
    <property type="protein sequence ID" value="USW54696.1"/>
    <property type="molecule type" value="Genomic_DNA"/>
</dbReference>
<dbReference type="Pfam" id="PF22917">
    <property type="entry name" value="PRISE"/>
    <property type="match status" value="1"/>
</dbReference>
<dbReference type="InterPro" id="IPR055222">
    <property type="entry name" value="PRISE-like_Rossmann-fold"/>
</dbReference>
<accession>A0A9Q9AZQ3</accession>
<dbReference type="SUPFAM" id="SSF51735">
    <property type="entry name" value="NAD(P)-binding Rossmann-fold domains"/>
    <property type="match status" value="1"/>
</dbReference>
<sequence>MQALLSDDQKKRLQHVSVDLQGGADKIASQLREAKVEADYVFYYSYMNPASTNAMDPSASKQLYKLNVPLFDNFLQALPKANIKPKRVLLQTGGKNYGIQIGRASNPAIETDPQPKHIQPDQFYYAQERLLFDFCEKHKETSWNIVMPFAILGAVNKTWLNAFYSFGIYAAVQARKGEPLEFGGDFEAWQFAQTHSTARMSGYLSEWAVLSPHTANQRFNATDGSTLSWERFFPELARWYDVKSGVTLPKLDSERTFPHVTEFAGGRDSPLGYGPPMSKKLEFTLADWAHKEENKQSWKEIMQASKGQVTFDKFESDEDIANTFMGDFCYLSFGIIGQDKLRRFGFTGYVDSRESVFEMYQECAKLGMLPEMKVNEARPMI</sequence>
<evidence type="ECO:0000313" key="3">
    <source>
        <dbReference type="Proteomes" id="UP001056384"/>
    </source>
</evidence>